<sequence length="66" mass="7362">MTSVDWMKAFLDRNHGIALRTPETASIQCTNGSNRVKVAGLYDFVSSTVFSKNTRLIPPSQIYNVN</sequence>
<dbReference type="AlphaFoldDB" id="A0AAD9IWG4"/>
<name>A0AAD9IWG4_9ANNE</name>
<dbReference type="Proteomes" id="UP001208570">
    <property type="component" value="Unassembled WGS sequence"/>
</dbReference>
<evidence type="ECO:0000313" key="1">
    <source>
        <dbReference type="EMBL" id="KAK2141934.1"/>
    </source>
</evidence>
<dbReference type="EMBL" id="JAODUP010001014">
    <property type="protein sequence ID" value="KAK2141934.1"/>
    <property type="molecule type" value="Genomic_DNA"/>
</dbReference>
<evidence type="ECO:0000313" key="2">
    <source>
        <dbReference type="Proteomes" id="UP001208570"/>
    </source>
</evidence>
<proteinExistence type="predicted"/>
<reference evidence="1" key="1">
    <citation type="journal article" date="2023" name="Mol. Biol. Evol.">
        <title>Third-Generation Sequencing Reveals the Adaptive Role of the Epigenome in Three Deep-Sea Polychaetes.</title>
        <authorList>
            <person name="Perez M."/>
            <person name="Aroh O."/>
            <person name="Sun Y."/>
            <person name="Lan Y."/>
            <person name="Juniper S.K."/>
            <person name="Young C.R."/>
            <person name="Angers B."/>
            <person name="Qian P.Y."/>
        </authorList>
    </citation>
    <scope>NUCLEOTIDE SEQUENCE</scope>
    <source>
        <strain evidence="1">P08H-3</strain>
    </source>
</reference>
<protein>
    <submittedName>
        <fullName evidence="1">Uncharacterized protein</fullName>
    </submittedName>
</protein>
<gene>
    <name evidence="1" type="ORF">LSH36_1014g00020</name>
</gene>
<keyword evidence="2" id="KW-1185">Reference proteome</keyword>
<comment type="caution">
    <text evidence="1">The sequence shown here is derived from an EMBL/GenBank/DDBJ whole genome shotgun (WGS) entry which is preliminary data.</text>
</comment>
<accession>A0AAD9IWG4</accession>
<organism evidence="1 2">
    <name type="scientific">Paralvinella palmiformis</name>
    <dbReference type="NCBI Taxonomy" id="53620"/>
    <lineage>
        <taxon>Eukaryota</taxon>
        <taxon>Metazoa</taxon>
        <taxon>Spiralia</taxon>
        <taxon>Lophotrochozoa</taxon>
        <taxon>Annelida</taxon>
        <taxon>Polychaeta</taxon>
        <taxon>Sedentaria</taxon>
        <taxon>Canalipalpata</taxon>
        <taxon>Terebellida</taxon>
        <taxon>Terebelliformia</taxon>
        <taxon>Alvinellidae</taxon>
        <taxon>Paralvinella</taxon>
    </lineage>
</organism>